<dbReference type="PIRSF" id="PIRSF000390">
    <property type="entry name" value="PLP_StrS"/>
    <property type="match status" value="1"/>
</dbReference>
<dbReference type="InterPro" id="IPR015421">
    <property type="entry name" value="PyrdxlP-dep_Trfase_major"/>
</dbReference>
<proteinExistence type="inferred from homology"/>
<dbReference type="CDD" id="cd00616">
    <property type="entry name" value="AHBA_syn"/>
    <property type="match status" value="1"/>
</dbReference>
<evidence type="ECO:0000256" key="5">
    <source>
        <dbReference type="RuleBase" id="RU004508"/>
    </source>
</evidence>
<keyword evidence="6" id="KW-0032">Aminotransferase</keyword>
<reference evidence="6" key="2">
    <citation type="submission" date="2020-09" db="EMBL/GenBank/DDBJ databases">
        <authorList>
            <person name="Sun Q."/>
            <person name="Zhou Y."/>
        </authorList>
    </citation>
    <scope>NUCLEOTIDE SEQUENCE</scope>
    <source>
        <strain evidence="6">CGMCC 1.12924</strain>
    </source>
</reference>
<evidence type="ECO:0000256" key="3">
    <source>
        <dbReference type="PIRSR" id="PIRSR000390-1"/>
    </source>
</evidence>
<dbReference type="Proteomes" id="UP000652231">
    <property type="component" value="Unassembled WGS sequence"/>
</dbReference>
<dbReference type="GO" id="GO:0030170">
    <property type="term" value="F:pyridoxal phosphate binding"/>
    <property type="evidence" value="ECO:0007669"/>
    <property type="project" value="TreeGrafter"/>
</dbReference>
<organism evidence="6 7">
    <name type="scientific">Planktosalinus lacus</name>
    <dbReference type="NCBI Taxonomy" id="1526573"/>
    <lineage>
        <taxon>Bacteria</taxon>
        <taxon>Pseudomonadati</taxon>
        <taxon>Bacteroidota</taxon>
        <taxon>Flavobacteriia</taxon>
        <taxon>Flavobacteriales</taxon>
        <taxon>Flavobacteriaceae</taxon>
        <taxon>Planktosalinus</taxon>
    </lineage>
</organism>
<dbReference type="InterPro" id="IPR015422">
    <property type="entry name" value="PyrdxlP-dep_Trfase_small"/>
</dbReference>
<name>A0A8J2V8M8_9FLAO</name>
<dbReference type="RefSeq" id="WP_188439501.1">
    <property type="nucleotide sequence ID" value="NZ_BMGK01000002.1"/>
</dbReference>
<feature type="modified residue" description="N6-(pyridoxal phosphate)lysine" evidence="4">
    <location>
        <position position="206"/>
    </location>
</feature>
<keyword evidence="1 4" id="KW-0663">Pyridoxal phosphate</keyword>
<evidence type="ECO:0000313" key="6">
    <source>
        <dbReference type="EMBL" id="GGD85461.1"/>
    </source>
</evidence>
<keyword evidence="7" id="KW-1185">Reference proteome</keyword>
<evidence type="ECO:0000256" key="4">
    <source>
        <dbReference type="PIRSR" id="PIRSR000390-2"/>
    </source>
</evidence>
<dbReference type="PANTHER" id="PTHR30244:SF36">
    <property type="entry name" value="3-OXO-GLUCOSE-6-PHOSPHATE:GLUTAMATE AMINOTRANSFERASE"/>
    <property type="match status" value="1"/>
</dbReference>
<evidence type="ECO:0000256" key="1">
    <source>
        <dbReference type="ARBA" id="ARBA00022898"/>
    </source>
</evidence>
<dbReference type="GO" id="GO:0008483">
    <property type="term" value="F:transaminase activity"/>
    <property type="evidence" value="ECO:0007669"/>
    <property type="project" value="UniProtKB-KW"/>
</dbReference>
<dbReference type="PANTHER" id="PTHR30244">
    <property type="entry name" value="TRANSAMINASE"/>
    <property type="match status" value="1"/>
</dbReference>
<dbReference type="Pfam" id="PF01041">
    <property type="entry name" value="DegT_DnrJ_EryC1"/>
    <property type="match status" value="1"/>
</dbReference>
<accession>A0A8J2V8M8</accession>
<dbReference type="SUPFAM" id="SSF53383">
    <property type="entry name" value="PLP-dependent transferases"/>
    <property type="match status" value="1"/>
</dbReference>
<keyword evidence="6" id="KW-0808">Transferase</keyword>
<protein>
    <submittedName>
        <fullName evidence="6">Aminotransferase</fullName>
    </submittedName>
</protein>
<dbReference type="GO" id="GO:0000271">
    <property type="term" value="P:polysaccharide biosynthetic process"/>
    <property type="evidence" value="ECO:0007669"/>
    <property type="project" value="TreeGrafter"/>
</dbReference>
<reference evidence="6" key="1">
    <citation type="journal article" date="2014" name="Int. J. Syst. Evol. Microbiol.">
        <title>Complete genome sequence of Corynebacterium casei LMG S-19264T (=DSM 44701T), isolated from a smear-ripened cheese.</title>
        <authorList>
            <consortium name="US DOE Joint Genome Institute (JGI-PGF)"/>
            <person name="Walter F."/>
            <person name="Albersmeier A."/>
            <person name="Kalinowski J."/>
            <person name="Ruckert C."/>
        </authorList>
    </citation>
    <scope>NUCLEOTIDE SEQUENCE</scope>
    <source>
        <strain evidence="6">CGMCC 1.12924</strain>
    </source>
</reference>
<dbReference type="EMBL" id="BMGK01000002">
    <property type="protein sequence ID" value="GGD85461.1"/>
    <property type="molecule type" value="Genomic_DNA"/>
</dbReference>
<comment type="caution">
    <text evidence="6">The sequence shown here is derived from an EMBL/GenBank/DDBJ whole genome shotgun (WGS) entry which is preliminary data.</text>
</comment>
<comment type="similarity">
    <text evidence="2 5">Belongs to the DegT/DnrJ/EryC1 family.</text>
</comment>
<dbReference type="Gene3D" id="3.90.1150.10">
    <property type="entry name" value="Aspartate Aminotransferase, domain 1"/>
    <property type="match status" value="1"/>
</dbReference>
<dbReference type="InterPro" id="IPR015424">
    <property type="entry name" value="PyrdxlP-dep_Trfase"/>
</dbReference>
<evidence type="ECO:0000313" key="7">
    <source>
        <dbReference type="Proteomes" id="UP000652231"/>
    </source>
</evidence>
<gene>
    <name evidence="6" type="ORF">GCM10011312_06880</name>
</gene>
<dbReference type="Gene3D" id="3.40.640.10">
    <property type="entry name" value="Type I PLP-dependent aspartate aminotransferase-like (Major domain)"/>
    <property type="match status" value="1"/>
</dbReference>
<evidence type="ECO:0000256" key="2">
    <source>
        <dbReference type="ARBA" id="ARBA00037999"/>
    </source>
</evidence>
<dbReference type="InterPro" id="IPR000653">
    <property type="entry name" value="DegT/StrS_aminotransferase"/>
</dbReference>
<sequence>MKITFLDLHKINTRFETEFQGVFQSFLDSGYYILGNSVTEFENAFANYCGVKHCIGVGNGLDALRLILEGYKMLGKLTEGDEVIVAANTYIATILAIKQAGLTPVLVDAEAETFGFDCSKLEQAMSPKTKAIMPVHLYGQITNMDKVNAFAIAHNLLVIEDAAQAHGAKIPNSKFQKTNTGYDKSSHFLKAGNLGDAAGFSFYPTKNLGALGDGGAVTTNDEELAEVVKMLRNYGAKTKYVNNLEGFNSRLDELQAALLLVKLKQLDSDNNRRREIAKMYLTQLSNKKIILPTVPDVDAHVFHLFVVRTDSRDEFQQYLTKSGVGSLIHYPIPPHRQKAFSEWNQLSFPVTDRIHNTVLSIPISPVMTNEEVQRVIEVVDSY</sequence>
<dbReference type="AlphaFoldDB" id="A0A8J2V8M8"/>
<feature type="active site" description="Proton acceptor" evidence="3">
    <location>
        <position position="206"/>
    </location>
</feature>